<evidence type="ECO:0000256" key="4">
    <source>
        <dbReference type="ARBA" id="ARBA00022679"/>
    </source>
</evidence>
<dbReference type="EMBL" id="KZ502674">
    <property type="protein sequence ID" value="PKU74473.1"/>
    <property type="molecule type" value="Genomic_DNA"/>
</dbReference>
<reference evidence="9 10" key="2">
    <citation type="journal article" date="2017" name="Nature">
        <title>The Apostasia genome and the evolution of orchids.</title>
        <authorList>
            <person name="Zhang G.Q."/>
            <person name="Liu K.W."/>
            <person name="Li Z."/>
            <person name="Lohaus R."/>
            <person name="Hsiao Y.Y."/>
            <person name="Niu S.C."/>
            <person name="Wang J.Y."/>
            <person name="Lin Y.C."/>
            <person name="Xu Q."/>
            <person name="Chen L.J."/>
            <person name="Yoshida K."/>
            <person name="Fujiwara S."/>
            <person name="Wang Z.W."/>
            <person name="Zhang Y.Q."/>
            <person name="Mitsuda N."/>
            <person name="Wang M."/>
            <person name="Liu G.H."/>
            <person name="Pecoraro L."/>
            <person name="Huang H.X."/>
            <person name="Xiao X.J."/>
            <person name="Lin M."/>
            <person name="Wu X.Y."/>
            <person name="Wu W.L."/>
            <person name="Chen Y.Y."/>
            <person name="Chang S.B."/>
            <person name="Sakamoto S."/>
            <person name="Ohme-Takagi M."/>
            <person name="Yagi M."/>
            <person name="Zeng S.J."/>
            <person name="Shen C.Y."/>
            <person name="Yeh C.M."/>
            <person name="Luo Y.B."/>
            <person name="Tsai W.C."/>
            <person name="Van de Peer Y."/>
            <person name="Liu Z.J."/>
        </authorList>
    </citation>
    <scope>NUCLEOTIDE SEQUENCE [LARGE SCALE GENOMIC DNA]</scope>
    <source>
        <tissue evidence="9">The whole plant</tissue>
    </source>
</reference>
<dbReference type="PANTHER" id="PTHR23315">
    <property type="entry name" value="U BOX DOMAIN-CONTAINING"/>
    <property type="match status" value="1"/>
</dbReference>
<dbReference type="CDD" id="cd16664">
    <property type="entry name" value="RING-Ubox_PUB"/>
    <property type="match status" value="1"/>
</dbReference>
<dbReference type="Pfam" id="PF25598">
    <property type="entry name" value="ARM_PUB"/>
    <property type="match status" value="1"/>
</dbReference>
<dbReference type="InterPro" id="IPR045210">
    <property type="entry name" value="RING-Ubox_PUB"/>
</dbReference>
<dbReference type="UniPathway" id="UPA00143"/>
<dbReference type="PANTHER" id="PTHR23315:SF63">
    <property type="entry name" value="U-BOX DOMAIN-CONTAINING PROTEIN 16"/>
    <property type="match status" value="1"/>
</dbReference>
<protein>
    <recommendedName>
        <fullName evidence="3">RING-type E3 ubiquitin transferase</fullName>
        <ecNumber evidence="3">2.3.2.27</ecNumber>
    </recommendedName>
</protein>
<evidence type="ECO:0000256" key="6">
    <source>
        <dbReference type="ARBA" id="ARBA00022786"/>
    </source>
</evidence>
<evidence type="ECO:0000256" key="3">
    <source>
        <dbReference type="ARBA" id="ARBA00012483"/>
    </source>
</evidence>
<dbReference type="InterPro" id="IPR013083">
    <property type="entry name" value="Znf_RING/FYVE/PHD"/>
</dbReference>
<reference evidence="9 10" key="1">
    <citation type="journal article" date="2016" name="Sci. Rep.">
        <title>The Dendrobium catenatum Lindl. genome sequence provides insights into polysaccharide synthase, floral development and adaptive evolution.</title>
        <authorList>
            <person name="Zhang G.Q."/>
            <person name="Xu Q."/>
            <person name="Bian C."/>
            <person name="Tsai W.C."/>
            <person name="Yeh C.M."/>
            <person name="Liu K.W."/>
            <person name="Yoshida K."/>
            <person name="Zhang L.S."/>
            <person name="Chang S.B."/>
            <person name="Chen F."/>
            <person name="Shi Y."/>
            <person name="Su Y.Y."/>
            <person name="Zhang Y.Q."/>
            <person name="Chen L.J."/>
            <person name="Yin Y."/>
            <person name="Lin M."/>
            <person name="Huang H."/>
            <person name="Deng H."/>
            <person name="Wang Z.W."/>
            <person name="Zhu S.L."/>
            <person name="Zhao X."/>
            <person name="Deng C."/>
            <person name="Niu S.C."/>
            <person name="Huang J."/>
            <person name="Wang M."/>
            <person name="Liu G.H."/>
            <person name="Yang H.J."/>
            <person name="Xiao X.J."/>
            <person name="Hsiao Y.Y."/>
            <person name="Wu W.L."/>
            <person name="Chen Y.Y."/>
            <person name="Mitsuda N."/>
            <person name="Ohme-Takagi M."/>
            <person name="Luo Y.B."/>
            <person name="Van de Peer Y."/>
            <person name="Liu Z.J."/>
        </authorList>
    </citation>
    <scope>NUCLEOTIDE SEQUENCE [LARGE SCALE GENOMIC DNA]</scope>
    <source>
        <tissue evidence="9">The whole plant</tissue>
    </source>
</reference>
<dbReference type="GO" id="GO:0016567">
    <property type="term" value="P:protein ubiquitination"/>
    <property type="evidence" value="ECO:0007669"/>
    <property type="project" value="UniProtKB-UniPathway"/>
</dbReference>
<keyword evidence="6" id="KW-0833">Ubl conjugation pathway</keyword>
<dbReference type="SMART" id="SM00185">
    <property type="entry name" value="ARM"/>
    <property type="match status" value="2"/>
</dbReference>
<proteinExistence type="predicted"/>
<evidence type="ECO:0000256" key="5">
    <source>
        <dbReference type="ARBA" id="ARBA00022737"/>
    </source>
</evidence>
<dbReference type="InterPro" id="IPR000225">
    <property type="entry name" value="Armadillo"/>
</dbReference>
<dbReference type="InterPro" id="IPR011989">
    <property type="entry name" value="ARM-like"/>
</dbReference>
<dbReference type="GO" id="GO:0061630">
    <property type="term" value="F:ubiquitin protein ligase activity"/>
    <property type="evidence" value="ECO:0007669"/>
    <property type="project" value="UniProtKB-EC"/>
</dbReference>
<accession>A0A2I0WFN7</accession>
<sequence length="695" mass="75301">MAEISASSSFSSLQLPTSFPPPLASETRCDNDLLRYLLRLSHEISLFDVPCPILGRLFSSIARKSKLLAILFDELLQQDTYTAAVELPRPASLCFREILVVLQRFKALFTDCSSRSRMRLILYSDTLANDFHMLALDLSTLLNILPLSDLRLSDDVRDLVDLLRSQCCRSRSTVDPDVSNLRREILTIIHEIECEIVPERSRLAAILHNLGLDDTQSCRREVECLEREIGERFSEKWTAAMISLVGVVQYAKCVLYGASTPRSDSSAGKLFFTSYDSAGGSQNGGTPPDFRCPISLDLMRDPVVVASGQTFDRESITRWIRSGRATCPSTGQALRHTNLIPNRALKNLISRWCREQNVPFAVVAAGEPAVSGGIENKAAVEAARMTAAFLVQKLSTSPSTEAANRIVHELRQLAKTQSENRAFIAEAGAVPLLLPFLCSNDSTLQLNAVTTLLNLSIFEPNKRRIMRADGSIDAVIHVMSNGEASWQAKENAATLLLSLSSMHPYRRRIGENHSAVAELVKLVRNGPASTKNDAMAAILSLAGDRKIVPLLVEKGVLEAALDAFAIEEAAEAAAAVIAGMAKRGGTVVVEKLEMEGAVSKLVGVLRRGTDSARDNAAAALVVLCRQSVGGVVAEVASMPGIEKVIRELMGYGTERGRRKAATLGKICRRWVAGGGGEDLNDDHGDGIRPGGGGGL</sequence>
<organism evidence="9 10">
    <name type="scientific">Dendrobium catenatum</name>
    <dbReference type="NCBI Taxonomy" id="906689"/>
    <lineage>
        <taxon>Eukaryota</taxon>
        <taxon>Viridiplantae</taxon>
        <taxon>Streptophyta</taxon>
        <taxon>Embryophyta</taxon>
        <taxon>Tracheophyta</taxon>
        <taxon>Spermatophyta</taxon>
        <taxon>Magnoliopsida</taxon>
        <taxon>Liliopsida</taxon>
        <taxon>Asparagales</taxon>
        <taxon>Orchidaceae</taxon>
        <taxon>Epidendroideae</taxon>
        <taxon>Malaxideae</taxon>
        <taxon>Dendrobiinae</taxon>
        <taxon>Dendrobium</taxon>
    </lineage>
</organism>
<dbReference type="Pfam" id="PF25368">
    <property type="entry name" value="PUB10_N"/>
    <property type="match status" value="1"/>
</dbReference>
<comment type="catalytic activity">
    <reaction evidence="1">
        <text>S-ubiquitinyl-[E2 ubiquitin-conjugating enzyme]-L-cysteine + [acceptor protein]-L-lysine = [E2 ubiquitin-conjugating enzyme]-L-cysteine + N(6)-ubiquitinyl-[acceptor protein]-L-lysine.</text>
        <dbReference type="EC" id="2.3.2.27"/>
    </reaction>
</comment>
<keyword evidence="10" id="KW-1185">Reference proteome</keyword>
<dbReference type="OrthoDB" id="629492at2759"/>
<evidence type="ECO:0000259" key="8">
    <source>
        <dbReference type="PROSITE" id="PS51698"/>
    </source>
</evidence>
<dbReference type="EC" id="2.3.2.27" evidence="3"/>
<gene>
    <name evidence="9" type="primary">PUB16</name>
    <name evidence="9" type="ORF">MA16_Dca003676</name>
</gene>
<dbReference type="AlphaFoldDB" id="A0A2I0WFN7"/>
<dbReference type="PROSITE" id="PS51698">
    <property type="entry name" value="U_BOX"/>
    <property type="match status" value="1"/>
</dbReference>
<dbReference type="Proteomes" id="UP000233837">
    <property type="component" value="Unassembled WGS sequence"/>
</dbReference>
<evidence type="ECO:0000313" key="9">
    <source>
        <dbReference type="EMBL" id="PKU74473.1"/>
    </source>
</evidence>
<feature type="repeat" description="ARM" evidence="7">
    <location>
        <begin position="428"/>
        <end position="470"/>
    </location>
</feature>
<dbReference type="InterPro" id="IPR057623">
    <property type="entry name" value="PUB12-19-like_N"/>
</dbReference>
<dbReference type="Gene3D" id="3.30.40.10">
    <property type="entry name" value="Zinc/RING finger domain, C3HC4 (zinc finger)"/>
    <property type="match status" value="1"/>
</dbReference>
<name>A0A2I0WFN7_9ASPA</name>
<keyword evidence="5" id="KW-0677">Repeat</keyword>
<dbReference type="SUPFAM" id="SSF57850">
    <property type="entry name" value="RING/U-box"/>
    <property type="match status" value="1"/>
</dbReference>
<keyword evidence="4" id="KW-0808">Transferase</keyword>
<dbReference type="InterPro" id="IPR058678">
    <property type="entry name" value="ARM_PUB"/>
</dbReference>
<feature type="domain" description="U-box" evidence="8">
    <location>
        <begin position="285"/>
        <end position="359"/>
    </location>
</feature>
<dbReference type="FunFam" id="3.30.40.10:FF:000442">
    <property type="entry name" value="RING-type E3 ubiquitin transferase"/>
    <property type="match status" value="1"/>
</dbReference>
<evidence type="ECO:0000256" key="1">
    <source>
        <dbReference type="ARBA" id="ARBA00000900"/>
    </source>
</evidence>
<dbReference type="InterPro" id="IPR016024">
    <property type="entry name" value="ARM-type_fold"/>
</dbReference>
<dbReference type="SMART" id="SM00504">
    <property type="entry name" value="Ubox"/>
    <property type="match status" value="1"/>
</dbReference>
<dbReference type="PROSITE" id="PS50176">
    <property type="entry name" value="ARM_REPEAT"/>
    <property type="match status" value="1"/>
</dbReference>
<evidence type="ECO:0000313" key="10">
    <source>
        <dbReference type="Proteomes" id="UP000233837"/>
    </source>
</evidence>
<evidence type="ECO:0000256" key="2">
    <source>
        <dbReference type="ARBA" id="ARBA00004906"/>
    </source>
</evidence>
<dbReference type="InterPro" id="IPR003613">
    <property type="entry name" value="Ubox_domain"/>
</dbReference>
<evidence type="ECO:0000256" key="7">
    <source>
        <dbReference type="PROSITE-ProRule" id="PRU00259"/>
    </source>
</evidence>
<dbReference type="Pfam" id="PF04564">
    <property type="entry name" value="U-box"/>
    <property type="match status" value="1"/>
</dbReference>
<dbReference type="Gene3D" id="1.25.10.10">
    <property type="entry name" value="Leucine-rich Repeat Variant"/>
    <property type="match status" value="1"/>
</dbReference>
<comment type="pathway">
    <text evidence="2">Protein modification; protein ubiquitination.</text>
</comment>
<dbReference type="SUPFAM" id="SSF48371">
    <property type="entry name" value="ARM repeat"/>
    <property type="match status" value="1"/>
</dbReference>